<gene>
    <name evidence="2" type="ORF">O0I10_008099</name>
</gene>
<evidence type="ECO:0000313" key="2">
    <source>
        <dbReference type="EMBL" id="KAJ8656305.1"/>
    </source>
</evidence>
<dbReference type="AlphaFoldDB" id="A0AAD7UZY7"/>
<comment type="caution">
    <text evidence="2">The sequence shown here is derived from an EMBL/GenBank/DDBJ whole genome shotgun (WGS) entry which is preliminary data.</text>
</comment>
<dbReference type="EMBL" id="JARTCD010000041">
    <property type="protein sequence ID" value="KAJ8656305.1"/>
    <property type="molecule type" value="Genomic_DNA"/>
</dbReference>
<dbReference type="RefSeq" id="XP_058341218.1">
    <property type="nucleotide sequence ID" value="XM_058488106.1"/>
</dbReference>
<evidence type="ECO:0000256" key="1">
    <source>
        <dbReference type="SAM" id="MobiDB-lite"/>
    </source>
</evidence>
<reference evidence="2 3" key="1">
    <citation type="submission" date="2023-03" db="EMBL/GenBank/DDBJ databases">
        <title>Genome sequence of Lichtheimia ornata CBS 291.66.</title>
        <authorList>
            <person name="Mohabir J.T."/>
            <person name="Shea T.P."/>
            <person name="Kurbessoian T."/>
            <person name="Berby B."/>
            <person name="Fontaine J."/>
            <person name="Livny J."/>
            <person name="Gnirke A."/>
            <person name="Stajich J.E."/>
            <person name="Cuomo C.A."/>
        </authorList>
    </citation>
    <scope>NUCLEOTIDE SEQUENCE [LARGE SCALE GENOMIC DNA]</scope>
    <source>
        <strain evidence="2">CBS 291.66</strain>
    </source>
</reference>
<accession>A0AAD7UZY7</accession>
<proteinExistence type="predicted"/>
<sequence length="428" mass="49568">MDVPLPSLVVRNDHCKSSVYMERCSSASPPPPYDDAVREVAWPSTIDQTVMHMEEAVENTHAMLQRMKGNLSHFHQTSQALIDNLERSTRHDEHNDSDNDSDNDDLGRISQSLQQLIEQAQTSLKTRMAIRDPTCMTVHRSVSCPQLTTVFDEQQHPRRQSTPDEMEEDTRRRSLARASTLFNESPSFREQQKRYLDSHWRLTTAMQELVDTVNTCQQDKPSHVSQNHSLQHYQYPIPQRRRTLRKAKQVQHIHHHHYYHSSPQVIVQQPQQQHYPPPASISISHLFTHVWSSFRSSLVHHASQHRQRSNSLQQRRLYQPSTTAKSDDTTSRIDDRQHVDSPLHSSTDQKPPSPIILPLAHSNLLRLMLFATLLLFSFMHPTTEKTRSKRVVASQRCVGQFINTSSERLPVSTWIQRSCLVVYILAFL</sequence>
<feature type="compositionally biased region" description="Basic and acidic residues" evidence="1">
    <location>
        <begin position="325"/>
        <end position="341"/>
    </location>
</feature>
<name>A0AAD7UZY7_9FUNG</name>
<dbReference type="Proteomes" id="UP001234581">
    <property type="component" value="Unassembled WGS sequence"/>
</dbReference>
<keyword evidence="3" id="KW-1185">Reference proteome</keyword>
<organism evidence="2 3">
    <name type="scientific">Lichtheimia ornata</name>
    <dbReference type="NCBI Taxonomy" id="688661"/>
    <lineage>
        <taxon>Eukaryota</taxon>
        <taxon>Fungi</taxon>
        <taxon>Fungi incertae sedis</taxon>
        <taxon>Mucoromycota</taxon>
        <taxon>Mucoromycotina</taxon>
        <taxon>Mucoromycetes</taxon>
        <taxon>Mucorales</taxon>
        <taxon>Lichtheimiaceae</taxon>
        <taxon>Lichtheimia</taxon>
    </lineage>
</organism>
<protein>
    <submittedName>
        <fullName evidence="2">Uncharacterized protein</fullName>
    </submittedName>
</protein>
<dbReference type="GeneID" id="83215506"/>
<evidence type="ECO:0000313" key="3">
    <source>
        <dbReference type="Proteomes" id="UP001234581"/>
    </source>
</evidence>
<feature type="region of interest" description="Disordered" evidence="1">
    <location>
        <begin position="302"/>
        <end position="354"/>
    </location>
</feature>